<keyword evidence="3" id="KW-0445">Lipid transport</keyword>
<feature type="domain" description="Glycolipid transfer protein" evidence="4">
    <location>
        <begin position="31"/>
        <end position="170"/>
    </location>
</feature>
<dbReference type="GO" id="GO:0005829">
    <property type="term" value="C:cytosol"/>
    <property type="evidence" value="ECO:0007669"/>
    <property type="project" value="TreeGrafter"/>
</dbReference>
<evidence type="ECO:0000259" key="4">
    <source>
        <dbReference type="Pfam" id="PF08718"/>
    </source>
</evidence>
<name>A0AA88JCQ9_FICCA</name>
<dbReference type="PANTHER" id="PTHR10219">
    <property type="entry name" value="GLYCOLIPID TRANSFER PROTEIN-RELATED"/>
    <property type="match status" value="1"/>
</dbReference>
<dbReference type="GO" id="GO:0016020">
    <property type="term" value="C:membrane"/>
    <property type="evidence" value="ECO:0007669"/>
    <property type="project" value="TreeGrafter"/>
</dbReference>
<evidence type="ECO:0000313" key="5">
    <source>
        <dbReference type="EMBL" id="GMN69020.1"/>
    </source>
</evidence>
<dbReference type="Proteomes" id="UP001187192">
    <property type="component" value="Unassembled WGS sequence"/>
</dbReference>
<dbReference type="SUPFAM" id="SSF110004">
    <property type="entry name" value="Glycolipid transfer protein, GLTP"/>
    <property type="match status" value="1"/>
</dbReference>
<dbReference type="Gene3D" id="1.10.3520.10">
    <property type="entry name" value="Glycolipid transfer protein"/>
    <property type="match status" value="1"/>
</dbReference>
<protein>
    <recommendedName>
        <fullName evidence="4">Glycolipid transfer protein domain-containing protein</fullName>
    </recommendedName>
</protein>
<comment type="caution">
    <text evidence="5">The sequence shown here is derived from an EMBL/GenBank/DDBJ whole genome shotgun (WGS) entry which is preliminary data.</text>
</comment>
<evidence type="ECO:0000256" key="2">
    <source>
        <dbReference type="ARBA" id="ARBA00022448"/>
    </source>
</evidence>
<sequence length="211" mass="23457">MANATENNQLRKLANAIQELANTVNSENPHIKISQLVHACRFFATLKFNFGFPFVFVDLEVSSKVDYVERGATSEDETLQSLVERDIAQGIAKVNSSPSRNAIRLKRTIEMVMVVSEQMLENEGSDSLVDPITIAYGQVFAPYHGPVVREAFSVAKAFIPTFSSVLNVLNEDENSVKEPLQKYVAASKVVVQYMENVYQSYESSAELLGLI</sequence>
<reference evidence="5" key="1">
    <citation type="submission" date="2023-07" db="EMBL/GenBank/DDBJ databases">
        <title>draft genome sequence of fig (Ficus carica).</title>
        <authorList>
            <person name="Takahashi T."/>
            <person name="Nishimura K."/>
        </authorList>
    </citation>
    <scope>NUCLEOTIDE SEQUENCE</scope>
</reference>
<dbReference type="InterPro" id="IPR036497">
    <property type="entry name" value="GLTP_sf"/>
</dbReference>
<dbReference type="EMBL" id="BTGU01000750">
    <property type="protein sequence ID" value="GMN69020.1"/>
    <property type="molecule type" value="Genomic_DNA"/>
</dbReference>
<evidence type="ECO:0000256" key="3">
    <source>
        <dbReference type="ARBA" id="ARBA00023055"/>
    </source>
</evidence>
<dbReference type="Pfam" id="PF08718">
    <property type="entry name" value="GLTP"/>
    <property type="match status" value="1"/>
</dbReference>
<dbReference type="FunFam" id="1.10.3520.10:FF:000005">
    <property type="entry name" value="Accelerated cell death 11"/>
    <property type="match status" value="1"/>
</dbReference>
<keyword evidence="2" id="KW-0813">Transport</keyword>
<comment type="similarity">
    <text evidence="1">Belongs to the GLTP family.</text>
</comment>
<evidence type="ECO:0000313" key="6">
    <source>
        <dbReference type="Proteomes" id="UP001187192"/>
    </source>
</evidence>
<proteinExistence type="inferred from homology"/>
<dbReference type="GO" id="GO:1902388">
    <property type="term" value="F:ceramide 1-phosphate transfer activity"/>
    <property type="evidence" value="ECO:0007669"/>
    <property type="project" value="TreeGrafter"/>
</dbReference>
<gene>
    <name evidence="5" type="ORF">TIFTF001_038071</name>
</gene>
<dbReference type="InterPro" id="IPR014830">
    <property type="entry name" value="Glycolipid_transfer_prot_dom"/>
</dbReference>
<dbReference type="AlphaFoldDB" id="A0AA88JCQ9"/>
<organism evidence="5 6">
    <name type="scientific">Ficus carica</name>
    <name type="common">Common fig</name>
    <dbReference type="NCBI Taxonomy" id="3494"/>
    <lineage>
        <taxon>Eukaryota</taxon>
        <taxon>Viridiplantae</taxon>
        <taxon>Streptophyta</taxon>
        <taxon>Embryophyta</taxon>
        <taxon>Tracheophyta</taxon>
        <taxon>Spermatophyta</taxon>
        <taxon>Magnoliopsida</taxon>
        <taxon>eudicotyledons</taxon>
        <taxon>Gunneridae</taxon>
        <taxon>Pentapetalae</taxon>
        <taxon>rosids</taxon>
        <taxon>fabids</taxon>
        <taxon>Rosales</taxon>
        <taxon>Moraceae</taxon>
        <taxon>Ficeae</taxon>
        <taxon>Ficus</taxon>
    </lineage>
</organism>
<dbReference type="GO" id="GO:1902387">
    <property type="term" value="F:ceramide 1-phosphate binding"/>
    <property type="evidence" value="ECO:0007669"/>
    <property type="project" value="TreeGrafter"/>
</dbReference>
<evidence type="ECO:0000256" key="1">
    <source>
        <dbReference type="ARBA" id="ARBA00007148"/>
    </source>
</evidence>
<dbReference type="PANTHER" id="PTHR10219:SF43">
    <property type="entry name" value="GLYCOLIPID TRANSFER PROTEIN DOMAIN-CONTAINING PROTEIN"/>
    <property type="match status" value="1"/>
</dbReference>
<keyword evidence="6" id="KW-1185">Reference proteome</keyword>
<accession>A0AA88JCQ9</accession>
<dbReference type="Gramene" id="FCD_00015745-RA">
    <property type="protein sequence ID" value="FCD_00015745-RA:cds"/>
    <property type="gene ID" value="FCD_00015745"/>
</dbReference>